<dbReference type="EMBL" id="HG792024">
    <property type="protein sequence ID" value="CDM38291.1"/>
    <property type="molecule type" value="Genomic_DNA"/>
</dbReference>
<feature type="region of interest" description="Disordered" evidence="1">
    <location>
        <begin position="26"/>
        <end position="55"/>
    </location>
</feature>
<dbReference type="AlphaFoldDB" id="W6QQQ2"/>
<gene>
    <name evidence="2" type="ORF">PROQFM164_S10g000105</name>
</gene>
<evidence type="ECO:0000313" key="3">
    <source>
        <dbReference type="Proteomes" id="UP000030686"/>
    </source>
</evidence>
<protein>
    <submittedName>
        <fullName evidence="2">Uncharacterized protein</fullName>
    </submittedName>
</protein>
<name>W6QQQ2_PENRF</name>
<feature type="compositionally biased region" description="Polar residues" evidence="1">
    <location>
        <begin position="29"/>
        <end position="55"/>
    </location>
</feature>
<sequence>MVHQSCKSSTAGIVYQAYDTVESGWAASRSGTQGNEFAADSGSNLTKSQTKMDIP</sequence>
<reference evidence="2" key="1">
    <citation type="journal article" date="2014" name="Nat. Commun.">
        <title>Multiple recent horizontal transfers of a large genomic region in cheese making fungi.</title>
        <authorList>
            <person name="Cheeseman K."/>
            <person name="Ropars J."/>
            <person name="Renault P."/>
            <person name="Dupont J."/>
            <person name="Gouzy J."/>
            <person name="Branca A."/>
            <person name="Abraham A.L."/>
            <person name="Ceppi M."/>
            <person name="Conseiller E."/>
            <person name="Debuchy R."/>
            <person name="Malagnac F."/>
            <person name="Goarin A."/>
            <person name="Silar P."/>
            <person name="Lacoste S."/>
            <person name="Sallet E."/>
            <person name="Bensimon A."/>
            <person name="Giraud T."/>
            <person name="Brygoo Y."/>
        </authorList>
    </citation>
    <scope>NUCLEOTIDE SEQUENCE [LARGE SCALE GENOMIC DNA]</scope>
    <source>
        <strain evidence="2">FM164</strain>
    </source>
</reference>
<proteinExistence type="predicted"/>
<accession>W6QQQ2</accession>
<evidence type="ECO:0000313" key="2">
    <source>
        <dbReference type="EMBL" id="CDM38291.1"/>
    </source>
</evidence>
<keyword evidence="3" id="KW-1185">Reference proteome</keyword>
<evidence type="ECO:0000256" key="1">
    <source>
        <dbReference type="SAM" id="MobiDB-lite"/>
    </source>
</evidence>
<dbReference type="Proteomes" id="UP000030686">
    <property type="component" value="Unassembled WGS sequence"/>
</dbReference>
<organism evidence="2 3">
    <name type="scientific">Penicillium roqueforti (strain FM164)</name>
    <dbReference type="NCBI Taxonomy" id="1365484"/>
    <lineage>
        <taxon>Eukaryota</taxon>
        <taxon>Fungi</taxon>
        <taxon>Dikarya</taxon>
        <taxon>Ascomycota</taxon>
        <taxon>Pezizomycotina</taxon>
        <taxon>Eurotiomycetes</taxon>
        <taxon>Eurotiomycetidae</taxon>
        <taxon>Eurotiales</taxon>
        <taxon>Aspergillaceae</taxon>
        <taxon>Penicillium</taxon>
    </lineage>
</organism>